<dbReference type="GO" id="GO:0046982">
    <property type="term" value="F:protein heterodimerization activity"/>
    <property type="evidence" value="ECO:0007669"/>
    <property type="project" value="InterPro"/>
</dbReference>
<dbReference type="InterPro" id="IPR007125">
    <property type="entry name" value="H2A/H2B/H3"/>
</dbReference>
<organism evidence="4 5">
    <name type="scientific">Glossina austeni</name>
    <name type="common">Savannah tsetse fly</name>
    <dbReference type="NCBI Taxonomy" id="7395"/>
    <lineage>
        <taxon>Eukaryota</taxon>
        <taxon>Metazoa</taxon>
        <taxon>Ecdysozoa</taxon>
        <taxon>Arthropoda</taxon>
        <taxon>Hexapoda</taxon>
        <taxon>Insecta</taxon>
        <taxon>Pterygota</taxon>
        <taxon>Neoptera</taxon>
        <taxon>Endopterygota</taxon>
        <taxon>Diptera</taxon>
        <taxon>Brachycera</taxon>
        <taxon>Muscomorpha</taxon>
        <taxon>Hippoboscoidea</taxon>
        <taxon>Glossinidae</taxon>
        <taxon>Glossina</taxon>
    </lineage>
</organism>
<feature type="domain" description="Core Histone H2A/H2B/H3" evidence="3">
    <location>
        <begin position="63"/>
        <end position="142"/>
    </location>
</feature>
<dbReference type="InterPro" id="IPR009072">
    <property type="entry name" value="Histone-fold"/>
</dbReference>
<keyword evidence="5" id="KW-1185">Reference proteome</keyword>
<dbReference type="Pfam" id="PF00125">
    <property type="entry name" value="Histone"/>
    <property type="match status" value="1"/>
</dbReference>
<dbReference type="GO" id="GO:0000786">
    <property type="term" value="C:nucleosome"/>
    <property type="evidence" value="ECO:0007669"/>
    <property type="project" value="InterPro"/>
</dbReference>
<dbReference type="VEuPathDB" id="VectorBase:GAUT000253"/>
<evidence type="ECO:0000313" key="5">
    <source>
        <dbReference type="Proteomes" id="UP000078200"/>
    </source>
</evidence>
<protein>
    <recommendedName>
        <fullName evidence="3">Core Histone H2A/H2B/H3 domain-containing protein</fullName>
    </recommendedName>
</protein>
<dbReference type="PROSITE" id="PS00959">
    <property type="entry name" value="HISTONE_H3_2"/>
    <property type="match status" value="1"/>
</dbReference>
<comment type="similarity">
    <text evidence="1">Belongs to the histone H3 family.</text>
</comment>
<dbReference type="EnsemblMetazoa" id="GAUT040862-RA">
    <property type="protein sequence ID" value="GAUT040862-PA"/>
    <property type="gene ID" value="GAUT040862"/>
</dbReference>
<evidence type="ECO:0000313" key="4">
    <source>
        <dbReference type="EnsemblMetazoa" id="GAUT000253-PA"/>
    </source>
</evidence>
<dbReference type="Proteomes" id="UP000078200">
    <property type="component" value="Unassembled WGS sequence"/>
</dbReference>
<dbReference type="PANTHER" id="PTHR45810">
    <property type="entry name" value="HISTONE H3.2"/>
    <property type="match status" value="1"/>
</dbReference>
<dbReference type="AlphaFoldDB" id="A0A1A9VLM1"/>
<dbReference type="EnsemblMetazoa" id="GAUT000253-RA">
    <property type="protein sequence ID" value="GAUT000253-PA"/>
    <property type="gene ID" value="GAUT000253"/>
</dbReference>
<dbReference type="VEuPathDB" id="VectorBase:GAUT040862"/>
<dbReference type="STRING" id="7395.A0A1A9VLM1"/>
<evidence type="ECO:0000256" key="2">
    <source>
        <dbReference type="SAM" id="MobiDB-lite"/>
    </source>
</evidence>
<accession>A0A1A9VLM1</accession>
<dbReference type="InterPro" id="IPR000164">
    <property type="entry name" value="Histone_H3/CENP-A"/>
</dbReference>
<dbReference type="PANTHER" id="PTHR45810:SF1">
    <property type="entry name" value="HISTONE H3-LIKE CENTROMERIC PROTEIN A"/>
    <property type="match status" value="1"/>
</dbReference>
<sequence length="149" mass="17210">MGSRASLGDSDVYSDDEEPTVSTFRLHSQTGNAATNENQSQATQTKQSRRKKTTPARRDVRFLREVRHLQMRTGFMIPRLPFSRLVREIIAQHSTSVWKTTATALEALQTATEMYMEQRLHDAYMLTLHRKCVTLQIKDMKLLDVLRID</sequence>
<dbReference type="PRINTS" id="PR00622">
    <property type="entry name" value="HISTONEH3"/>
</dbReference>
<feature type="compositionally biased region" description="Polar residues" evidence="2">
    <location>
        <begin position="20"/>
        <end position="42"/>
    </location>
</feature>
<proteinExistence type="inferred from homology"/>
<feature type="region of interest" description="Disordered" evidence="2">
    <location>
        <begin position="1"/>
        <end position="57"/>
    </location>
</feature>
<reference evidence="5" key="1">
    <citation type="submission" date="2014-05" db="EMBL/GenBank/DDBJ databases">
        <authorList>
            <person name="Aksoy S."/>
            <person name="Warren W."/>
            <person name="Wilson R.K."/>
        </authorList>
    </citation>
    <scope>NUCLEOTIDE SEQUENCE [LARGE SCALE GENOMIC DNA]</scope>
    <source>
        <strain evidence="5">TTRI</strain>
    </source>
</reference>
<evidence type="ECO:0000259" key="3">
    <source>
        <dbReference type="Pfam" id="PF00125"/>
    </source>
</evidence>
<dbReference type="SUPFAM" id="SSF47113">
    <property type="entry name" value="Histone-fold"/>
    <property type="match status" value="1"/>
</dbReference>
<name>A0A1A9VLM1_GLOAU</name>
<dbReference type="SMART" id="SM00428">
    <property type="entry name" value="H3"/>
    <property type="match status" value="1"/>
</dbReference>
<reference evidence="4" key="2">
    <citation type="submission" date="2020-05" db="UniProtKB">
        <authorList>
            <consortium name="EnsemblMetazoa"/>
        </authorList>
    </citation>
    <scope>IDENTIFICATION</scope>
    <source>
        <strain evidence="4">TTRI</strain>
    </source>
</reference>
<dbReference type="GO" id="GO:0030527">
    <property type="term" value="F:structural constituent of chromatin"/>
    <property type="evidence" value="ECO:0007669"/>
    <property type="project" value="InterPro"/>
</dbReference>
<evidence type="ECO:0000256" key="1">
    <source>
        <dbReference type="ARBA" id="ARBA00010343"/>
    </source>
</evidence>
<dbReference type="Gene3D" id="1.10.20.10">
    <property type="entry name" value="Histone, subunit A"/>
    <property type="match status" value="1"/>
</dbReference>
<dbReference type="GO" id="GO:0003677">
    <property type="term" value="F:DNA binding"/>
    <property type="evidence" value="ECO:0007669"/>
    <property type="project" value="InterPro"/>
</dbReference>